<name>G3HY58_CRIGR</name>
<sequence length="62" mass="6621">MAGLGFWDAASVFFTALLCSLCSGDPVWAFVLQARLLQISLQTIPEILGKVASLPPSVGKVW</sequence>
<protein>
    <submittedName>
        <fullName evidence="2">Uncharacterized protein</fullName>
    </submittedName>
</protein>
<reference evidence="3" key="1">
    <citation type="journal article" date="2011" name="Nat. Biotechnol.">
        <title>The genomic sequence of the Chinese hamster ovary (CHO)-K1 cell line.</title>
        <authorList>
            <person name="Xu X."/>
            <person name="Nagarajan H."/>
            <person name="Lewis N.E."/>
            <person name="Pan S."/>
            <person name="Cai Z."/>
            <person name="Liu X."/>
            <person name="Chen W."/>
            <person name="Xie M."/>
            <person name="Wang W."/>
            <person name="Hammond S."/>
            <person name="Andersen M.R."/>
            <person name="Neff N."/>
            <person name="Passarelli B."/>
            <person name="Koh W."/>
            <person name="Fan H.C."/>
            <person name="Wang J."/>
            <person name="Gui Y."/>
            <person name="Lee K.H."/>
            <person name="Betenbaugh M.J."/>
            <person name="Quake S.R."/>
            <person name="Famili I."/>
            <person name="Palsson B.O."/>
            <person name="Wang J."/>
        </authorList>
    </citation>
    <scope>NUCLEOTIDE SEQUENCE [LARGE SCALE GENOMIC DNA]</scope>
    <source>
        <strain evidence="3">CHO K1 cell line</strain>
    </source>
</reference>
<dbReference type="InParanoid" id="G3HY58"/>
<organism evidence="2 3">
    <name type="scientific">Cricetulus griseus</name>
    <name type="common">Chinese hamster</name>
    <name type="synonym">Cricetulus barabensis griseus</name>
    <dbReference type="NCBI Taxonomy" id="10029"/>
    <lineage>
        <taxon>Eukaryota</taxon>
        <taxon>Metazoa</taxon>
        <taxon>Chordata</taxon>
        <taxon>Craniata</taxon>
        <taxon>Vertebrata</taxon>
        <taxon>Euteleostomi</taxon>
        <taxon>Mammalia</taxon>
        <taxon>Eutheria</taxon>
        <taxon>Euarchontoglires</taxon>
        <taxon>Glires</taxon>
        <taxon>Rodentia</taxon>
        <taxon>Myomorpha</taxon>
        <taxon>Muroidea</taxon>
        <taxon>Cricetidae</taxon>
        <taxon>Cricetinae</taxon>
        <taxon>Cricetulus</taxon>
    </lineage>
</organism>
<feature type="signal peptide" evidence="1">
    <location>
        <begin position="1"/>
        <end position="24"/>
    </location>
</feature>
<dbReference type="EMBL" id="JH000909">
    <property type="protein sequence ID" value="EGW03481.1"/>
    <property type="molecule type" value="Genomic_DNA"/>
</dbReference>
<proteinExistence type="predicted"/>
<dbReference type="AlphaFoldDB" id="G3HY58"/>
<keyword evidence="1" id="KW-0732">Signal</keyword>
<evidence type="ECO:0000313" key="2">
    <source>
        <dbReference type="EMBL" id="EGW03481.1"/>
    </source>
</evidence>
<evidence type="ECO:0000313" key="3">
    <source>
        <dbReference type="Proteomes" id="UP000001075"/>
    </source>
</evidence>
<accession>G3HY58</accession>
<evidence type="ECO:0000256" key="1">
    <source>
        <dbReference type="SAM" id="SignalP"/>
    </source>
</evidence>
<feature type="chain" id="PRO_5003444777" evidence="1">
    <location>
        <begin position="25"/>
        <end position="62"/>
    </location>
</feature>
<dbReference type="Proteomes" id="UP000001075">
    <property type="component" value="Unassembled WGS sequence"/>
</dbReference>
<gene>
    <name evidence="2" type="ORF">I79_015976</name>
</gene>